<evidence type="ECO:0000256" key="8">
    <source>
        <dbReference type="ARBA" id="ARBA00022840"/>
    </source>
</evidence>
<comment type="similarity">
    <text evidence="12">Belongs to the carbohydrate kinase PfkB family. Ribokinase subfamily.</text>
</comment>
<comment type="function">
    <text evidence="12">Catalyzes the phosphorylation of ribose at O-5 in a reaction requiring ATP and magnesium. The resulting D-ribose-5-phosphate can then be used either for sythesis of nucleotides, histidine, and tryptophan, or as a component of the pentose phosphate pathway.</text>
</comment>
<dbReference type="EMBL" id="CP046244">
    <property type="protein sequence ID" value="QGP91265.1"/>
    <property type="molecule type" value="Genomic_DNA"/>
</dbReference>
<evidence type="ECO:0000259" key="13">
    <source>
        <dbReference type="Pfam" id="PF00294"/>
    </source>
</evidence>
<comment type="pathway">
    <text evidence="12">Carbohydrate metabolism; D-ribose degradation; D-ribose 5-phosphate from beta-D-ribopyranose: step 2/2.</text>
</comment>
<name>A0A6I5ZNS8_9FIRM</name>
<feature type="binding site" evidence="12">
    <location>
        <position position="289"/>
    </location>
    <ligand>
        <name>K(+)</name>
        <dbReference type="ChEBI" id="CHEBI:29103"/>
    </ligand>
</feature>
<dbReference type="AlphaFoldDB" id="A0A6I5ZNS8"/>
<dbReference type="PRINTS" id="PR00990">
    <property type="entry name" value="RIBOKINASE"/>
</dbReference>
<comment type="subcellular location">
    <subcellularLocation>
        <location evidence="12">Cytoplasm</location>
    </subcellularLocation>
</comment>
<keyword evidence="7 12" id="KW-0418">Kinase</keyword>
<feature type="binding site" evidence="12">
    <location>
        <position position="284"/>
    </location>
    <ligand>
        <name>K(+)</name>
        <dbReference type="ChEBI" id="CHEBI:29103"/>
    </ligand>
</feature>
<comment type="similarity">
    <text evidence="1">Belongs to the carbohydrate kinase pfkB family.</text>
</comment>
<dbReference type="PANTHER" id="PTHR10584:SF166">
    <property type="entry name" value="RIBOKINASE"/>
    <property type="match status" value="1"/>
</dbReference>
<comment type="activity regulation">
    <text evidence="12">Activated by a monovalent cation that binds near, but not in, the active site. The most likely occupant of the site in vivo is potassium. Ion binding induces a conformational change that may alter substrate affinity.</text>
</comment>
<feature type="binding site" evidence="12">
    <location>
        <position position="287"/>
    </location>
    <ligand>
        <name>K(+)</name>
        <dbReference type="ChEBI" id="CHEBI:29103"/>
    </ligand>
</feature>
<feature type="binding site" evidence="12">
    <location>
        <begin position="222"/>
        <end position="227"/>
    </location>
    <ligand>
        <name>ATP</name>
        <dbReference type="ChEBI" id="CHEBI:30616"/>
    </ligand>
</feature>
<comment type="subunit">
    <text evidence="12">Homodimer.</text>
</comment>
<evidence type="ECO:0000256" key="4">
    <source>
        <dbReference type="ARBA" id="ARBA00022679"/>
    </source>
</evidence>
<keyword evidence="5 12" id="KW-0479">Metal-binding</keyword>
<dbReference type="PROSITE" id="PS00584">
    <property type="entry name" value="PFKB_KINASES_2"/>
    <property type="match status" value="1"/>
</dbReference>
<organism evidence="14 15">
    <name type="scientific">Neomoorella glycerini</name>
    <dbReference type="NCBI Taxonomy" id="55779"/>
    <lineage>
        <taxon>Bacteria</taxon>
        <taxon>Bacillati</taxon>
        <taxon>Bacillota</taxon>
        <taxon>Clostridia</taxon>
        <taxon>Neomoorellales</taxon>
        <taxon>Neomoorellaceae</taxon>
        <taxon>Neomoorella</taxon>
    </lineage>
</organism>
<feature type="binding site" evidence="12">
    <location>
        <position position="254"/>
    </location>
    <ligand>
        <name>substrate</name>
    </ligand>
</feature>
<dbReference type="InterPro" id="IPR002173">
    <property type="entry name" value="Carboh/pur_kinase_PfkB_CS"/>
</dbReference>
<dbReference type="RefSeq" id="WP_156271667.1">
    <property type="nucleotide sequence ID" value="NZ_CP046244.1"/>
</dbReference>
<dbReference type="OrthoDB" id="9775849at2"/>
<dbReference type="Gene3D" id="3.40.1190.20">
    <property type="match status" value="1"/>
</dbReference>
<accession>A0A6I5ZNS8</accession>
<keyword evidence="4 12" id="KW-0808">Transferase</keyword>
<feature type="binding site" evidence="12">
    <location>
        <position position="142"/>
    </location>
    <ligand>
        <name>substrate</name>
    </ligand>
</feature>
<dbReference type="UniPathway" id="UPA00916">
    <property type="reaction ID" value="UER00889"/>
</dbReference>
<feature type="binding site" evidence="12">
    <location>
        <position position="248"/>
    </location>
    <ligand>
        <name>K(+)</name>
        <dbReference type="ChEBI" id="CHEBI:29103"/>
    </ligand>
</feature>
<proteinExistence type="inferred from homology"/>
<evidence type="ECO:0000256" key="12">
    <source>
        <dbReference type="HAMAP-Rule" id="MF_01987"/>
    </source>
</evidence>
<comment type="caution">
    <text evidence="12">Lacks conserved residue(s) required for the propagation of feature annotation.</text>
</comment>
<comment type="catalytic activity">
    <reaction evidence="12">
        <text>D-ribose + ATP = D-ribose 5-phosphate + ADP + H(+)</text>
        <dbReference type="Rhea" id="RHEA:13697"/>
        <dbReference type="ChEBI" id="CHEBI:15378"/>
        <dbReference type="ChEBI" id="CHEBI:30616"/>
        <dbReference type="ChEBI" id="CHEBI:47013"/>
        <dbReference type="ChEBI" id="CHEBI:78346"/>
        <dbReference type="ChEBI" id="CHEBI:456216"/>
        <dbReference type="EC" id="2.7.1.15"/>
    </reaction>
</comment>
<sequence length="303" mass="31983">MTKPKITVVGSYAVGMTMSTAKFPVSGETVIGYNFKVLHGGKGSNQAVAIARLGGDVSFVACLGDDYYGRNALELYTQENVDASFVRMVKDSYTGVGFVVVNNDGQNIIVLDPGANNMLTPEDVERAEEIIASSTAVLMQLEISPGIVAYTAQLARRYGVQVLLNPAPYQPLPGEVLSKIDILIPNETEARLLAGLPPDDDSPIEEVGMAILAKGVGRVIITLGAEGALLVTGEEIYHIPGKEVDVVDTTGAGDTFSAALTLALAEGKDIKKAMEFAVRAAALAVTKYGVIPALPYRHEVDAV</sequence>
<dbReference type="EC" id="2.7.1.15" evidence="2 12"/>
<evidence type="ECO:0000256" key="7">
    <source>
        <dbReference type="ARBA" id="ARBA00022777"/>
    </source>
</evidence>
<dbReference type="GO" id="GO:0004747">
    <property type="term" value="F:ribokinase activity"/>
    <property type="evidence" value="ECO:0007669"/>
    <property type="project" value="UniProtKB-UniRule"/>
</dbReference>
<keyword evidence="9 12" id="KW-0460">Magnesium</keyword>
<dbReference type="InterPro" id="IPR029056">
    <property type="entry name" value="Ribokinase-like"/>
</dbReference>
<evidence type="ECO:0000256" key="11">
    <source>
        <dbReference type="ARBA" id="ARBA00023277"/>
    </source>
</evidence>
<protein>
    <recommendedName>
        <fullName evidence="3 12">Ribokinase</fullName>
        <shortName evidence="12">RK</shortName>
        <ecNumber evidence="2 12">2.7.1.15</ecNumber>
    </recommendedName>
</protein>
<evidence type="ECO:0000256" key="1">
    <source>
        <dbReference type="ARBA" id="ARBA00005380"/>
    </source>
</evidence>
<evidence type="ECO:0000256" key="6">
    <source>
        <dbReference type="ARBA" id="ARBA00022741"/>
    </source>
</evidence>
<dbReference type="InterPro" id="IPR011611">
    <property type="entry name" value="PfkB_dom"/>
</dbReference>
<feature type="binding site" evidence="12">
    <location>
        <begin position="41"/>
        <end position="45"/>
    </location>
    <ligand>
        <name>substrate</name>
    </ligand>
</feature>
<dbReference type="HAMAP" id="MF_01987">
    <property type="entry name" value="Ribokinase"/>
    <property type="match status" value="1"/>
</dbReference>
<evidence type="ECO:0000256" key="10">
    <source>
        <dbReference type="ARBA" id="ARBA00022958"/>
    </source>
</evidence>
<feature type="binding site" evidence="12">
    <location>
        <position position="186"/>
    </location>
    <ligand>
        <name>ATP</name>
        <dbReference type="ChEBI" id="CHEBI:30616"/>
    </ligand>
</feature>
<evidence type="ECO:0000256" key="9">
    <source>
        <dbReference type="ARBA" id="ARBA00022842"/>
    </source>
</evidence>
<keyword evidence="10 12" id="KW-0630">Potassium</keyword>
<dbReference type="PANTHER" id="PTHR10584">
    <property type="entry name" value="SUGAR KINASE"/>
    <property type="match status" value="1"/>
</dbReference>
<dbReference type="PROSITE" id="PS00583">
    <property type="entry name" value="PFKB_KINASES_1"/>
    <property type="match status" value="1"/>
</dbReference>
<evidence type="ECO:0000313" key="14">
    <source>
        <dbReference type="EMBL" id="QGP91265.1"/>
    </source>
</evidence>
<evidence type="ECO:0000256" key="5">
    <source>
        <dbReference type="ARBA" id="ARBA00022723"/>
    </source>
</evidence>
<evidence type="ECO:0000256" key="2">
    <source>
        <dbReference type="ARBA" id="ARBA00012035"/>
    </source>
</evidence>
<dbReference type="GO" id="GO:0019303">
    <property type="term" value="P:D-ribose catabolic process"/>
    <property type="evidence" value="ECO:0007669"/>
    <property type="project" value="UniProtKB-UniRule"/>
</dbReference>
<comment type="cofactor">
    <cofactor evidence="12">
        <name>Mg(2+)</name>
        <dbReference type="ChEBI" id="CHEBI:18420"/>
    </cofactor>
    <text evidence="12">Requires a divalent cation, most likely magnesium in vivo, as an electrophilic catalyst to aid phosphoryl group transfer. It is the chelate of the metal and the nucleotide that is the actual substrate.</text>
</comment>
<dbReference type="InterPro" id="IPR002139">
    <property type="entry name" value="Ribo/fructo_kinase"/>
</dbReference>
<dbReference type="Pfam" id="PF00294">
    <property type="entry name" value="PfkB"/>
    <property type="match status" value="1"/>
</dbReference>
<feature type="active site" description="Proton acceptor" evidence="12">
    <location>
        <position position="254"/>
    </location>
</feature>
<gene>
    <name evidence="12 14" type="primary">rbsK</name>
    <name evidence="14" type="ORF">MGLY_05920</name>
</gene>
<feature type="binding site" evidence="12">
    <location>
        <position position="250"/>
    </location>
    <ligand>
        <name>K(+)</name>
        <dbReference type="ChEBI" id="CHEBI:29103"/>
    </ligand>
</feature>
<keyword evidence="11 12" id="KW-0119">Carbohydrate metabolism</keyword>
<dbReference type="InterPro" id="IPR011877">
    <property type="entry name" value="Ribokinase"/>
</dbReference>
<keyword evidence="8 12" id="KW-0067">ATP-binding</keyword>
<feature type="domain" description="Carbohydrate kinase PfkB" evidence="13">
    <location>
        <begin position="5"/>
        <end position="295"/>
    </location>
</feature>
<dbReference type="GO" id="GO:0046872">
    <property type="term" value="F:metal ion binding"/>
    <property type="evidence" value="ECO:0007669"/>
    <property type="project" value="UniProtKB-KW"/>
</dbReference>
<evidence type="ECO:0000313" key="15">
    <source>
        <dbReference type="Proteomes" id="UP000425916"/>
    </source>
</evidence>
<dbReference type="GO" id="GO:0005829">
    <property type="term" value="C:cytosol"/>
    <property type="evidence" value="ECO:0007669"/>
    <property type="project" value="TreeGrafter"/>
</dbReference>
<dbReference type="CDD" id="cd01174">
    <property type="entry name" value="ribokinase"/>
    <property type="match status" value="1"/>
</dbReference>
<dbReference type="NCBIfam" id="TIGR02152">
    <property type="entry name" value="D_ribokin_bact"/>
    <property type="match status" value="1"/>
</dbReference>
<reference evidence="14 15" key="1">
    <citation type="submission" date="2019-11" db="EMBL/GenBank/DDBJ databases">
        <title>Genome sequence of Moorella glycerini DSM11254.</title>
        <authorList>
            <person name="Poehlein A."/>
            <person name="Boeer T."/>
            <person name="Daniel R."/>
        </authorList>
    </citation>
    <scope>NUCLEOTIDE SEQUENCE [LARGE SCALE GENOMIC DNA]</scope>
    <source>
        <strain evidence="14 15">DSM 11254</strain>
    </source>
</reference>
<keyword evidence="15" id="KW-1185">Reference proteome</keyword>
<keyword evidence="12" id="KW-0963">Cytoplasm</keyword>
<dbReference type="GO" id="GO:0005524">
    <property type="term" value="F:ATP binding"/>
    <property type="evidence" value="ECO:0007669"/>
    <property type="project" value="UniProtKB-UniRule"/>
</dbReference>
<keyword evidence="6 12" id="KW-0547">Nucleotide-binding</keyword>
<feature type="binding site" evidence="12">
    <location>
        <begin position="253"/>
        <end position="254"/>
    </location>
    <ligand>
        <name>ATP</name>
        <dbReference type="ChEBI" id="CHEBI:30616"/>
    </ligand>
</feature>
<dbReference type="Proteomes" id="UP000425916">
    <property type="component" value="Chromosome"/>
</dbReference>
<dbReference type="SUPFAM" id="SSF53613">
    <property type="entry name" value="Ribokinase-like"/>
    <property type="match status" value="1"/>
</dbReference>
<evidence type="ECO:0000256" key="3">
    <source>
        <dbReference type="ARBA" id="ARBA00016943"/>
    </source>
</evidence>